<feature type="compositionally biased region" description="Polar residues" evidence="3">
    <location>
        <begin position="305"/>
        <end position="320"/>
    </location>
</feature>
<proteinExistence type="inferred from homology"/>
<gene>
    <name evidence="4" type="ORF">KOW79_018500</name>
</gene>
<comment type="similarity">
    <text evidence="1">Belongs to the dapper family.</text>
</comment>
<organism evidence="4 5">
    <name type="scientific">Hemibagrus wyckioides</name>
    <dbReference type="NCBI Taxonomy" id="337641"/>
    <lineage>
        <taxon>Eukaryota</taxon>
        <taxon>Metazoa</taxon>
        <taxon>Chordata</taxon>
        <taxon>Craniata</taxon>
        <taxon>Vertebrata</taxon>
        <taxon>Euteleostomi</taxon>
        <taxon>Actinopterygii</taxon>
        <taxon>Neopterygii</taxon>
        <taxon>Teleostei</taxon>
        <taxon>Ostariophysi</taxon>
        <taxon>Siluriformes</taxon>
        <taxon>Bagridae</taxon>
        <taxon>Hemibagrus</taxon>
    </lineage>
</organism>
<dbReference type="AlphaFoldDB" id="A0A9D3SBG4"/>
<protein>
    <submittedName>
        <fullName evidence="4">Uncharacterized protein</fullName>
    </submittedName>
</protein>
<dbReference type="OrthoDB" id="8912465at2759"/>
<feature type="compositionally biased region" description="Basic and acidic residues" evidence="3">
    <location>
        <begin position="290"/>
        <end position="299"/>
    </location>
</feature>
<reference evidence="4 5" key="1">
    <citation type="submission" date="2021-06" db="EMBL/GenBank/DDBJ databases">
        <title>Chromosome-level genome assembly of the red-tail catfish (Hemibagrus wyckioides).</title>
        <authorList>
            <person name="Shao F."/>
        </authorList>
    </citation>
    <scope>NUCLEOTIDE SEQUENCE [LARGE SCALE GENOMIC DNA]</scope>
    <source>
        <strain evidence="4">EC202008001</strain>
        <tissue evidence="4">Blood</tissue>
    </source>
</reference>
<dbReference type="PANTHER" id="PTHR15919:SF14">
    <property type="entry name" value="DAPPER HOMOLOG 2"/>
    <property type="match status" value="1"/>
</dbReference>
<evidence type="ECO:0000256" key="1">
    <source>
        <dbReference type="ARBA" id="ARBA00010807"/>
    </source>
</evidence>
<evidence type="ECO:0000313" key="4">
    <source>
        <dbReference type="EMBL" id="KAG7317465.1"/>
    </source>
</evidence>
<evidence type="ECO:0000313" key="5">
    <source>
        <dbReference type="Proteomes" id="UP000824219"/>
    </source>
</evidence>
<dbReference type="EMBL" id="JAHKSW010000023">
    <property type="protein sequence ID" value="KAG7317465.1"/>
    <property type="molecule type" value="Genomic_DNA"/>
</dbReference>
<keyword evidence="5" id="KW-1185">Reference proteome</keyword>
<dbReference type="Pfam" id="PF15268">
    <property type="entry name" value="Dapper"/>
    <property type="match status" value="1"/>
</dbReference>
<feature type="region of interest" description="Disordered" evidence="3">
    <location>
        <begin position="143"/>
        <end position="166"/>
    </location>
</feature>
<dbReference type="GO" id="GO:0005737">
    <property type="term" value="C:cytoplasm"/>
    <property type="evidence" value="ECO:0007669"/>
    <property type="project" value="TreeGrafter"/>
</dbReference>
<dbReference type="Proteomes" id="UP000824219">
    <property type="component" value="Linkage Group LG23"/>
</dbReference>
<dbReference type="GO" id="GO:1900108">
    <property type="term" value="P:negative regulation of nodal signaling pathway"/>
    <property type="evidence" value="ECO:0007669"/>
    <property type="project" value="TreeGrafter"/>
</dbReference>
<dbReference type="InterPro" id="IPR024843">
    <property type="entry name" value="Dapper"/>
</dbReference>
<sequence>MEVSAAETWTATRRKRIRGRFRATLAGLLELEVLRVRQKEMVEAALEQQESPDHTDDLLTFQQGPYQYWVEESSFRLKLKRSVSHENLTDVRNPRTLVDLRRSDVHNSSEELQDLHRHECEGRQSRVSSGFCESHHDAMSSLSTSLASLSHQNPESSEDFRQEHGPNSTRRFCLLKTQQEHVRKGDTITQGFSQLVIPEAGFLSVVDLYPDSHWPEISNILQPQVILEPSYRSDLRSCHGSEVYRYPSPLHAVALQSPLYAPQSPEHKRNNSRCSPGTFLSKTSSLPRSDSVHGQRRSFECTLSRPDSPTSMKSLTSPVRTENPEEIVLKRAREQSYRINRIWTSKIFTSS</sequence>
<keyword evidence="2" id="KW-0175">Coiled coil</keyword>
<dbReference type="PANTHER" id="PTHR15919">
    <property type="entry name" value="DAPPER-RELATED"/>
    <property type="match status" value="1"/>
</dbReference>
<evidence type="ECO:0000256" key="2">
    <source>
        <dbReference type="ARBA" id="ARBA00023054"/>
    </source>
</evidence>
<feature type="compositionally biased region" description="Polar residues" evidence="3">
    <location>
        <begin position="272"/>
        <end position="288"/>
    </location>
</feature>
<accession>A0A9D3SBG4</accession>
<comment type="caution">
    <text evidence="4">The sequence shown here is derived from an EMBL/GenBank/DDBJ whole genome shotgun (WGS) entry which is preliminary data.</text>
</comment>
<feature type="region of interest" description="Disordered" evidence="3">
    <location>
        <begin position="261"/>
        <end position="322"/>
    </location>
</feature>
<evidence type="ECO:0000256" key="3">
    <source>
        <dbReference type="SAM" id="MobiDB-lite"/>
    </source>
</evidence>
<name>A0A9D3SBG4_9TELE</name>